<gene>
    <name evidence="12" type="ORF">NIES2135_19200</name>
</gene>
<name>A0A1Z4JEA8_LEPBY</name>
<keyword evidence="5 12" id="KW-0808">Transferase</keyword>
<reference evidence="12 13" key="1">
    <citation type="submission" date="2017-06" db="EMBL/GenBank/DDBJ databases">
        <title>Genome sequencing of cyanobaciteial culture collection at National Institute for Environmental Studies (NIES).</title>
        <authorList>
            <person name="Hirose Y."/>
            <person name="Shimura Y."/>
            <person name="Fujisawa T."/>
            <person name="Nakamura Y."/>
            <person name="Kawachi M."/>
        </authorList>
    </citation>
    <scope>NUCLEOTIDE SEQUENCE [LARGE SCALE GENOMIC DNA]</scope>
    <source>
        <strain evidence="12 13">NIES-2135</strain>
    </source>
</reference>
<comment type="function">
    <text evidence="1">Catalyzes the reversible adenylation of nicotinate mononucleotide (NaMN) to nicotinic acid adenine dinucleotide (NaAD).</text>
</comment>
<comment type="catalytic activity">
    <reaction evidence="10">
        <text>nicotinate beta-D-ribonucleotide + ATP + H(+) = deamido-NAD(+) + diphosphate</text>
        <dbReference type="Rhea" id="RHEA:22860"/>
        <dbReference type="ChEBI" id="CHEBI:15378"/>
        <dbReference type="ChEBI" id="CHEBI:30616"/>
        <dbReference type="ChEBI" id="CHEBI:33019"/>
        <dbReference type="ChEBI" id="CHEBI:57502"/>
        <dbReference type="ChEBI" id="CHEBI:58437"/>
        <dbReference type="EC" id="2.7.7.18"/>
    </reaction>
</comment>
<dbReference type="PANTHER" id="PTHR39321">
    <property type="entry name" value="NICOTINATE-NUCLEOTIDE ADENYLYLTRANSFERASE-RELATED"/>
    <property type="match status" value="1"/>
</dbReference>
<evidence type="ECO:0000256" key="10">
    <source>
        <dbReference type="ARBA" id="ARBA00048721"/>
    </source>
</evidence>
<keyword evidence="8" id="KW-0067">ATP-binding</keyword>
<dbReference type="Gene3D" id="3.40.50.620">
    <property type="entry name" value="HUPs"/>
    <property type="match status" value="1"/>
</dbReference>
<sequence>MRIALFGTSADPPTTGHLEILRWLSQRFDHVAVWAADNPFKSQQTELRYRTEMLKVLVDELACANVEVHPELSHPRTLITVDRIQQRYPNAELTLVVGFDVARQLSKWYRAQELLQRVQVLVIPRSRYSFTQEDLEQLKTLGAKTEIAPASVPDVSSTAYREGCDLSGVTASIQAYIDREQLYPCHAHIEKQPVH</sequence>
<feature type="domain" description="Cytidyltransferase-like" evidence="11">
    <location>
        <begin position="5"/>
        <end position="162"/>
    </location>
</feature>
<dbReference type="UniPathway" id="UPA00253">
    <property type="reaction ID" value="UER00332"/>
</dbReference>
<protein>
    <recommendedName>
        <fullName evidence="3">nicotinate-nucleotide adenylyltransferase</fullName>
        <ecNumber evidence="3">2.7.7.18</ecNumber>
    </recommendedName>
</protein>
<dbReference type="AlphaFoldDB" id="A0A1Z4JEA8"/>
<keyword evidence="9" id="KW-0520">NAD</keyword>
<proteinExistence type="predicted"/>
<evidence type="ECO:0000259" key="11">
    <source>
        <dbReference type="Pfam" id="PF01467"/>
    </source>
</evidence>
<keyword evidence="6 12" id="KW-0548">Nucleotidyltransferase</keyword>
<dbReference type="InterPro" id="IPR014729">
    <property type="entry name" value="Rossmann-like_a/b/a_fold"/>
</dbReference>
<evidence type="ECO:0000256" key="9">
    <source>
        <dbReference type="ARBA" id="ARBA00023027"/>
    </source>
</evidence>
<evidence type="ECO:0000256" key="5">
    <source>
        <dbReference type="ARBA" id="ARBA00022679"/>
    </source>
</evidence>
<dbReference type="InterPro" id="IPR004821">
    <property type="entry name" value="Cyt_trans-like"/>
</dbReference>
<evidence type="ECO:0000256" key="4">
    <source>
        <dbReference type="ARBA" id="ARBA00022642"/>
    </source>
</evidence>
<dbReference type="NCBIfam" id="TIGR00125">
    <property type="entry name" value="cyt_tran_rel"/>
    <property type="match status" value="1"/>
</dbReference>
<dbReference type="PANTHER" id="PTHR39321:SF3">
    <property type="entry name" value="PHOSPHOPANTETHEINE ADENYLYLTRANSFERASE"/>
    <property type="match status" value="1"/>
</dbReference>
<organism evidence="12 13">
    <name type="scientific">Leptolyngbya boryana NIES-2135</name>
    <dbReference type="NCBI Taxonomy" id="1973484"/>
    <lineage>
        <taxon>Bacteria</taxon>
        <taxon>Bacillati</taxon>
        <taxon>Cyanobacteriota</taxon>
        <taxon>Cyanophyceae</taxon>
        <taxon>Leptolyngbyales</taxon>
        <taxon>Leptolyngbyaceae</taxon>
        <taxon>Leptolyngbya group</taxon>
        <taxon>Leptolyngbya</taxon>
    </lineage>
</organism>
<dbReference type="GO" id="GO:0005524">
    <property type="term" value="F:ATP binding"/>
    <property type="evidence" value="ECO:0007669"/>
    <property type="project" value="UniProtKB-KW"/>
</dbReference>
<keyword evidence="13" id="KW-1185">Reference proteome</keyword>
<dbReference type="NCBIfam" id="NF000842">
    <property type="entry name" value="PRK00071.2-1"/>
    <property type="match status" value="1"/>
</dbReference>
<dbReference type="Proteomes" id="UP000217895">
    <property type="component" value="Chromosome"/>
</dbReference>
<dbReference type="GO" id="GO:0009435">
    <property type="term" value="P:NAD+ biosynthetic process"/>
    <property type="evidence" value="ECO:0007669"/>
    <property type="project" value="UniProtKB-UniPathway"/>
</dbReference>
<accession>A0A1Z4JEA8</accession>
<evidence type="ECO:0000256" key="6">
    <source>
        <dbReference type="ARBA" id="ARBA00022695"/>
    </source>
</evidence>
<comment type="pathway">
    <text evidence="2">Cofactor biosynthesis; NAD(+) biosynthesis; deamido-NAD(+) from nicotinate D-ribonucleotide: step 1/1.</text>
</comment>
<dbReference type="EMBL" id="AP018203">
    <property type="protein sequence ID" value="BAY55099.1"/>
    <property type="molecule type" value="Genomic_DNA"/>
</dbReference>
<keyword evidence="7" id="KW-0547">Nucleotide-binding</keyword>
<dbReference type="SUPFAM" id="SSF52374">
    <property type="entry name" value="Nucleotidylyl transferase"/>
    <property type="match status" value="1"/>
</dbReference>
<evidence type="ECO:0000313" key="13">
    <source>
        <dbReference type="Proteomes" id="UP000217895"/>
    </source>
</evidence>
<evidence type="ECO:0000256" key="3">
    <source>
        <dbReference type="ARBA" id="ARBA00012389"/>
    </source>
</evidence>
<evidence type="ECO:0000256" key="2">
    <source>
        <dbReference type="ARBA" id="ARBA00005019"/>
    </source>
</evidence>
<evidence type="ECO:0000256" key="1">
    <source>
        <dbReference type="ARBA" id="ARBA00002324"/>
    </source>
</evidence>
<dbReference type="CDD" id="cd02165">
    <property type="entry name" value="NMNAT"/>
    <property type="match status" value="1"/>
</dbReference>
<dbReference type="GO" id="GO:0004515">
    <property type="term" value="F:nicotinate-nucleotide adenylyltransferase activity"/>
    <property type="evidence" value="ECO:0007669"/>
    <property type="project" value="UniProtKB-EC"/>
</dbReference>
<evidence type="ECO:0000256" key="7">
    <source>
        <dbReference type="ARBA" id="ARBA00022741"/>
    </source>
</evidence>
<dbReference type="Pfam" id="PF01467">
    <property type="entry name" value="CTP_transf_like"/>
    <property type="match status" value="1"/>
</dbReference>
<dbReference type="InterPro" id="IPR005248">
    <property type="entry name" value="NadD/NMNAT"/>
</dbReference>
<dbReference type="EC" id="2.7.7.18" evidence="3"/>
<evidence type="ECO:0000313" key="12">
    <source>
        <dbReference type="EMBL" id="BAY55099.1"/>
    </source>
</evidence>
<keyword evidence="4" id="KW-0662">Pyridine nucleotide biosynthesis</keyword>
<evidence type="ECO:0000256" key="8">
    <source>
        <dbReference type="ARBA" id="ARBA00022840"/>
    </source>
</evidence>